<dbReference type="GO" id="GO:0003824">
    <property type="term" value="F:catalytic activity"/>
    <property type="evidence" value="ECO:0007669"/>
    <property type="project" value="InterPro"/>
</dbReference>
<evidence type="ECO:0000256" key="4">
    <source>
        <dbReference type="ARBA" id="ARBA00022723"/>
    </source>
</evidence>
<protein>
    <submittedName>
        <fullName evidence="9">Radical SAM protein</fullName>
    </submittedName>
</protein>
<comment type="cofactor">
    <cofactor evidence="1">
        <name>[4Fe-4S] cluster</name>
        <dbReference type="ChEBI" id="CHEBI:49883"/>
    </cofactor>
</comment>
<evidence type="ECO:0000313" key="10">
    <source>
        <dbReference type="Proteomes" id="UP000601223"/>
    </source>
</evidence>
<sequence>MTGGSAARPGLRAPRQDVAERPFIVIWEATQACPLACRHCRATARPARDPGELTTGEAVDLMAQVAAFGRPAPLFVITGGDPFQRPDLYDLVRQGTGLGLAVSVSPSGTPTLTREAIGRLRDAGARAISLSLDAADAVAHDGFRGVAGVHRWTVDAWHAALGAGLKVQINTTVTRDTVLELPGIAARVRDYGAMLWSVFFLVPTGRGRALSGLDPAQTEDVLHALYDLGEHVPVKTTEAHHFRRVCLQRAALEARGLDPRQVLGLGPLYDRLRAGFDERGLSGSPRRARRPPMRVSAGNGFVFVSHRGAVHPSGFLPLGAGNVRHERLADVYRESVLFRALRDVDQLGGRCGRCEFRTVCGGSRARAYATTGDVYAEEPACAYQPGSFALALAAGDRPAGIHPPGDDLSAPRAVMDGHDSEEKH</sequence>
<dbReference type="PROSITE" id="PS51918">
    <property type="entry name" value="RADICAL_SAM"/>
    <property type="match status" value="1"/>
</dbReference>
<feature type="compositionally biased region" description="Basic and acidic residues" evidence="7">
    <location>
        <begin position="415"/>
        <end position="424"/>
    </location>
</feature>
<proteinExistence type="predicted"/>
<dbReference type="CDD" id="cd01335">
    <property type="entry name" value="Radical_SAM"/>
    <property type="match status" value="1"/>
</dbReference>
<dbReference type="InterPro" id="IPR013785">
    <property type="entry name" value="Aldolase_TIM"/>
</dbReference>
<evidence type="ECO:0000256" key="5">
    <source>
        <dbReference type="ARBA" id="ARBA00023004"/>
    </source>
</evidence>
<dbReference type="InterPro" id="IPR050377">
    <property type="entry name" value="Radical_SAM_PqqE_MftC-like"/>
</dbReference>
<dbReference type="Pfam" id="PF04055">
    <property type="entry name" value="Radical_SAM"/>
    <property type="match status" value="1"/>
</dbReference>
<accession>A0A8J3NJV8</accession>
<dbReference type="EMBL" id="BONF01000029">
    <property type="protein sequence ID" value="GIF83457.1"/>
    <property type="molecule type" value="Genomic_DNA"/>
</dbReference>
<dbReference type="SFLD" id="SFLDS00029">
    <property type="entry name" value="Radical_SAM"/>
    <property type="match status" value="1"/>
</dbReference>
<dbReference type="NCBIfam" id="TIGR04053">
    <property type="entry name" value="TIGR04053 family radical SAM/SPASM domain-containing protein"/>
    <property type="match status" value="1"/>
</dbReference>
<dbReference type="PANTHER" id="PTHR11228:SF34">
    <property type="entry name" value="TUNGSTEN-CONTAINING ALDEHYDE FERREDOXIN OXIDOREDUCTASE COFACTOR MODIFYING PROTEIN"/>
    <property type="match status" value="1"/>
</dbReference>
<name>A0A8J3NJV8_9ACTN</name>
<dbReference type="SUPFAM" id="SSF102114">
    <property type="entry name" value="Radical SAM enzymes"/>
    <property type="match status" value="1"/>
</dbReference>
<gene>
    <name evidence="9" type="ORF">Cba03nite_48060</name>
</gene>
<comment type="caution">
    <text evidence="9">The sequence shown here is derived from an EMBL/GenBank/DDBJ whole genome shotgun (WGS) entry which is preliminary data.</text>
</comment>
<keyword evidence="6" id="KW-0411">Iron-sulfur</keyword>
<dbReference type="CDD" id="cd21123">
    <property type="entry name" value="SPASM_MftC-like"/>
    <property type="match status" value="1"/>
</dbReference>
<dbReference type="Gene3D" id="3.20.20.70">
    <property type="entry name" value="Aldolase class I"/>
    <property type="match status" value="1"/>
</dbReference>
<keyword evidence="5" id="KW-0408">Iron</keyword>
<evidence type="ECO:0000259" key="8">
    <source>
        <dbReference type="PROSITE" id="PS51918"/>
    </source>
</evidence>
<dbReference type="InterPro" id="IPR007197">
    <property type="entry name" value="rSAM"/>
</dbReference>
<dbReference type="AlphaFoldDB" id="A0A8J3NJV8"/>
<evidence type="ECO:0000256" key="2">
    <source>
        <dbReference type="ARBA" id="ARBA00022485"/>
    </source>
</evidence>
<keyword evidence="10" id="KW-1185">Reference proteome</keyword>
<dbReference type="InterPro" id="IPR058240">
    <property type="entry name" value="rSAM_sf"/>
</dbReference>
<dbReference type="Proteomes" id="UP000601223">
    <property type="component" value="Unassembled WGS sequence"/>
</dbReference>
<organism evidence="9 10">
    <name type="scientific">Catellatospora bangladeshensis</name>
    <dbReference type="NCBI Taxonomy" id="310355"/>
    <lineage>
        <taxon>Bacteria</taxon>
        <taxon>Bacillati</taxon>
        <taxon>Actinomycetota</taxon>
        <taxon>Actinomycetes</taxon>
        <taxon>Micromonosporales</taxon>
        <taxon>Micromonosporaceae</taxon>
        <taxon>Catellatospora</taxon>
    </lineage>
</organism>
<feature type="domain" description="Radical SAM core" evidence="8">
    <location>
        <begin position="19"/>
        <end position="243"/>
    </location>
</feature>
<dbReference type="SFLD" id="SFLDG01067">
    <property type="entry name" value="SPASM/twitch_domain_containing"/>
    <property type="match status" value="1"/>
</dbReference>
<reference evidence="9 10" key="1">
    <citation type="submission" date="2021-01" db="EMBL/GenBank/DDBJ databases">
        <title>Whole genome shotgun sequence of Catellatospora bangladeshensis NBRC 107357.</title>
        <authorList>
            <person name="Komaki H."/>
            <person name="Tamura T."/>
        </authorList>
    </citation>
    <scope>NUCLEOTIDE SEQUENCE [LARGE SCALE GENOMIC DNA]</scope>
    <source>
        <strain evidence="9 10">NBRC 107357</strain>
    </source>
</reference>
<dbReference type="PIRSF" id="PIRSF037420">
    <property type="entry name" value="PQQ_syn_pqqE"/>
    <property type="match status" value="1"/>
</dbReference>
<dbReference type="GO" id="GO:0046872">
    <property type="term" value="F:metal ion binding"/>
    <property type="evidence" value="ECO:0007669"/>
    <property type="project" value="UniProtKB-KW"/>
</dbReference>
<keyword evidence="3" id="KW-0949">S-adenosyl-L-methionine</keyword>
<dbReference type="GO" id="GO:0051539">
    <property type="term" value="F:4 iron, 4 sulfur cluster binding"/>
    <property type="evidence" value="ECO:0007669"/>
    <property type="project" value="UniProtKB-KW"/>
</dbReference>
<evidence type="ECO:0000256" key="3">
    <source>
        <dbReference type="ARBA" id="ARBA00022691"/>
    </source>
</evidence>
<feature type="region of interest" description="Disordered" evidence="7">
    <location>
        <begin position="400"/>
        <end position="424"/>
    </location>
</feature>
<dbReference type="PANTHER" id="PTHR11228">
    <property type="entry name" value="RADICAL SAM DOMAIN PROTEIN"/>
    <property type="match status" value="1"/>
</dbReference>
<keyword evidence="2" id="KW-0004">4Fe-4S</keyword>
<evidence type="ECO:0000256" key="6">
    <source>
        <dbReference type="ARBA" id="ARBA00023014"/>
    </source>
</evidence>
<keyword evidence="4" id="KW-0479">Metal-binding</keyword>
<evidence type="ECO:0000256" key="1">
    <source>
        <dbReference type="ARBA" id="ARBA00001966"/>
    </source>
</evidence>
<dbReference type="InterPro" id="IPR017200">
    <property type="entry name" value="PqqE-like"/>
</dbReference>
<evidence type="ECO:0000313" key="9">
    <source>
        <dbReference type="EMBL" id="GIF83457.1"/>
    </source>
</evidence>
<evidence type="ECO:0000256" key="7">
    <source>
        <dbReference type="SAM" id="MobiDB-lite"/>
    </source>
</evidence>